<dbReference type="EMBL" id="WTVM01000093">
    <property type="protein sequence ID" value="NMG04085.1"/>
    <property type="molecule type" value="Genomic_DNA"/>
</dbReference>
<dbReference type="Pfam" id="PF09619">
    <property type="entry name" value="YscW"/>
    <property type="match status" value="1"/>
</dbReference>
<dbReference type="InterPro" id="IPR039366">
    <property type="entry name" value="Pilotin"/>
</dbReference>
<dbReference type="Pfam" id="PF09864">
    <property type="entry name" value="MliC"/>
    <property type="match status" value="1"/>
</dbReference>
<evidence type="ECO:0000256" key="3">
    <source>
        <dbReference type="ARBA" id="ARBA00023139"/>
    </source>
</evidence>
<feature type="domain" description="C-type lysozyme inhibitor" evidence="6">
    <location>
        <begin position="204"/>
        <end position="247"/>
    </location>
</feature>
<reference evidence="7" key="1">
    <citation type="submission" date="2019-12" db="EMBL/GenBank/DDBJ databases">
        <title>Comparative genomics gives insights into the taxonomy of the Azoarcus-Aromatoleum group and reveals separate origins of nif in the plant-associated Azoarcus and non-plant-associated Aromatoleum sub-groups.</title>
        <authorList>
            <person name="Lafos M."/>
            <person name="Maluk M."/>
            <person name="Batista M."/>
            <person name="Junghare M."/>
            <person name="Carmona M."/>
            <person name="Faoro H."/>
            <person name="Cruz L.M."/>
            <person name="Battistoni F."/>
            <person name="De Souza E."/>
            <person name="Pedrosa F."/>
            <person name="Chen W.-M."/>
            <person name="Poole P.S."/>
            <person name="Dixon R.A."/>
            <person name="James E.K."/>
        </authorList>
    </citation>
    <scope>NUCLEOTIDE SEQUENCE</scope>
    <source>
        <strain evidence="7">NSC3</strain>
    </source>
</reference>
<dbReference type="InterPro" id="IPR005184">
    <property type="entry name" value="DUF306_Meta_HslJ"/>
</dbReference>
<dbReference type="InterPro" id="IPR036328">
    <property type="entry name" value="MliC_sf"/>
</dbReference>
<dbReference type="AlphaFoldDB" id="A0A972F960"/>
<feature type="domain" description="DUF306" evidence="5">
    <location>
        <begin position="358"/>
        <end position="458"/>
    </location>
</feature>
<comment type="caution">
    <text evidence="7">The sequence shown here is derived from an EMBL/GenBank/DDBJ whole genome shotgun (WGS) entry which is preliminary data.</text>
</comment>
<dbReference type="InterPro" id="IPR038670">
    <property type="entry name" value="HslJ-like_sf"/>
</dbReference>
<sequence length="471" mass="50374">MSGRIKPLPTRGGCPGKSFVYHFNRSIDDERRLAKEFATMLPEIRLHPLMALLLLALVGCATTQDGADGARLELSGRLIHLDRMAMPPQATALVQVRAFTPDGVEVIASSEQALGGRQVPIPFTAVAPARTGTAAEVVELRAAVELDGRIIRASEPVPVFARSGEVDVGEIMLHQFNALSFGTAFDCGGTEVVFGEIGEHPVMRVDVEQFSMRQTRSASGVRYEAVGDPATVLHAKGSNAVVSVRGETLAECAMASKPAQPFRATGNEPPWIATIDTDTLTLVTEYGAQTRSIALLDTQQSGSVTRYRASDGELALVMTASRGVCHDSMSGMPHPYSVDLASAQGVLRGCGGSPMDLLAGKEWEITRLNDAVPLSDSRITLRFLPEDGRVAGGTSCNRYNAAFELSGESLSFSRAASTMMACPEPVMRQERKFHRVLAGINAFDIDGAGMLVLIGSEGRLFARPMPIEDSN</sequence>
<dbReference type="Pfam" id="PF03724">
    <property type="entry name" value="META"/>
    <property type="match status" value="1"/>
</dbReference>
<accession>A0A972F960</accession>
<dbReference type="SUPFAM" id="SSF141488">
    <property type="entry name" value="YdhA-like"/>
    <property type="match status" value="1"/>
</dbReference>
<dbReference type="InterPro" id="IPR018660">
    <property type="entry name" value="MliC"/>
</dbReference>
<keyword evidence="3" id="KW-0564">Palmitate</keyword>
<keyword evidence="8" id="KW-1185">Reference proteome</keyword>
<dbReference type="Gene3D" id="2.40.128.270">
    <property type="match status" value="1"/>
</dbReference>
<evidence type="ECO:0000256" key="2">
    <source>
        <dbReference type="ARBA" id="ARBA00023136"/>
    </source>
</evidence>
<evidence type="ECO:0000256" key="1">
    <source>
        <dbReference type="ARBA" id="ARBA00022729"/>
    </source>
</evidence>
<evidence type="ECO:0000259" key="5">
    <source>
        <dbReference type="Pfam" id="PF03724"/>
    </source>
</evidence>
<evidence type="ECO:0000313" key="8">
    <source>
        <dbReference type="Proteomes" id="UP000599523"/>
    </source>
</evidence>
<evidence type="ECO:0000256" key="4">
    <source>
        <dbReference type="ARBA" id="ARBA00023288"/>
    </source>
</evidence>
<evidence type="ECO:0000313" key="7">
    <source>
        <dbReference type="EMBL" id="NMG04085.1"/>
    </source>
</evidence>
<dbReference type="PANTHER" id="PTHR35535:SF1">
    <property type="entry name" value="HEAT SHOCK PROTEIN HSLJ"/>
    <property type="match status" value="1"/>
</dbReference>
<gene>
    <name evidence="7" type="ORF">GPA21_14080</name>
</gene>
<dbReference type="Proteomes" id="UP000599523">
    <property type="component" value="Unassembled WGS sequence"/>
</dbReference>
<keyword evidence="1" id="KW-0732">Signal</keyword>
<dbReference type="InterPro" id="IPR053147">
    <property type="entry name" value="Hsp_HslJ-like"/>
</dbReference>
<proteinExistence type="predicted"/>
<dbReference type="PANTHER" id="PTHR35535">
    <property type="entry name" value="HEAT SHOCK PROTEIN HSLJ"/>
    <property type="match status" value="1"/>
</dbReference>
<protein>
    <submittedName>
        <fullName evidence="7">META domain-containing protein</fullName>
    </submittedName>
</protein>
<keyword evidence="2" id="KW-0472">Membrane</keyword>
<dbReference type="Gene3D" id="2.40.128.200">
    <property type="match status" value="1"/>
</dbReference>
<evidence type="ECO:0000259" key="6">
    <source>
        <dbReference type="Pfam" id="PF09864"/>
    </source>
</evidence>
<organism evidence="7 8">
    <name type="scientific">Azoarcus taiwanensis</name>
    <dbReference type="NCBI Taxonomy" id="666964"/>
    <lineage>
        <taxon>Bacteria</taxon>
        <taxon>Pseudomonadati</taxon>
        <taxon>Pseudomonadota</taxon>
        <taxon>Betaproteobacteria</taxon>
        <taxon>Rhodocyclales</taxon>
        <taxon>Zoogloeaceae</taxon>
        <taxon>Azoarcus</taxon>
    </lineage>
</organism>
<keyword evidence="4" id="KW-0449">Lipoprotein</keyword>
<name>A0A972F960_9RHOO</name>